<evidence type="ECO:0000256" key="4">
    <source>
        <dbReference type="ARBA" id="ARBA00022771"/>
    </source>
</evidence>
<keyword evidence="5" id="KW-0862">Zinc</keyword>
<dbReference type="Pfam" id="PF11781">
    <property type="entry name" value="Zn_ribbon_RRN7"/>
    <property type="match status" value="1"/>
</dbReference>
<keyword evidence="4" id="KW-0863">Zinc-finger</keyword>
<dbReference type="Proteomes" id="UP001147782">
    <property type="component" value="Unassembled WGS sequence"/>
</dbReference>
<keyword evidence="7" id="KW-0238">DNA-binding</keyword>
<keyword evidence="9" id="KW-0539">Nucleus</keyword>
<dbReference type="GeneID" id="81441846"/>
<dbReference type="GO" id="GO:0001164">
    <property type="term" value="F:RNA polymerase I core promoter sequence-specific DNA binding"/>
    <property type="evidence" value="ECO:0007669"/>
    <property type="project" value="InterPro"/>
</dbReference>
<evidence type="ECO:0000313" key="14">
    <source>
        <dbReference type="EMBL" id="KAJ5364041.1"/>
    </source>
</evidence>
<dbReference type="GO" id="GO:0008270">
    <property type="term" value="F:zinc ion binding"/>
    <property type="evidence" value="ECO:0007669"/>
    <property type="project" value="UniProtKB-KW"/>
</dbReference>
<dbReference type="Pfam" id="PF20644">
    <property type="entry name" value="Rrn7_cyclin_N"/>
    <property type="match status" value="1"/>
</dbReference>
<keyword evidence="8" id="KW-0804">Transcription</keyword>
<name>A0A9W9RQ34_9EURO</name>
<evidence type="ECO:0000259" key="12">
    <source>
        <dbReference type="Pfam" id="PF20644"/>
    </source>
</evidence>
<dbReference type="InterPro" id="IPR021752">
    <property type="entry name" value="TF_Rrn7_Zf"/>
</dbReference>
<feature type="region of interest" description="Disordered" evidence="10">
    <location>
        <begin position="529"/>
        <end position="592"/>
    </location>
</feature>
<feature type="domain" description="Rrn7/TAF1B C-terminal cyclin" evidence="13">
    <location>
        <begin position="224"/>
        <end position="390"/>
    </location>
</feature>
<protein>
    <recommendedName>
        <fullName evidence="16">RRN7-type domain-containing protein</fullName>
    </recommendedName>
</protein>
<organism evidence="14 15">
    <name type="scientific">Penicillium cataractarum</name>
    <dbReference type="NCBI Taxonomy" id="2100454"/>
    <lineage>
        <taxon>Eukaryota</taxon>
        <taxon>Fungi</taxon>
        <taxon>Dikarya</taxon>
        <taxon>Ascomycota</taxon>
        <taxon>Pezizomycotina</taxon>
        <taxon>Eurotiomycetes</taxon>
        <taxon>Eurotiomycetidae</taxon>
        <taxon>Eurotiales</taxon>
        <taxon>Aspergillaceae</taxon>
        <taxon>Penicillium</taxon>
    </lineage>
</organism>
<dbReference type="RefSeq" id="XP_056551667.1">
    <property type="nucleotide sequence ID" value="XM_056702667.1"/>
</dbReference>
<comment type="similarity">
    <text evidence="2">Belongs to the RRN7/TAF1B family.</text>
</comment>
<evidence type="ECO:0000256" key="5">
    <source>
        <dbReference type="ARBA" id="ARBA00022833"/>
    </source>
</evidence>
<dbReference type="PANTHER" id="PTHR31576:SF2">
    <property type="entry name" value="TATA BOX-BINDING PROTEIN-ASSOCIATED FACTOR RNA POLYMERASE I SUBUNIT B"/>
    <property type="match status" value="1"/>
</dbReference>
<feature type="domain" description="Rrn7/TAF1B N-terminal cyclin" evidence="12">
    <location>
        <begin position="80"/>
        <end position="204"/>
    </location>
</feature>
<dbReference type="AlphaFoldDB" id="A0A9W9RQ34"/>
<evidence type="ECO:0008006" key="16">
    <source>
        <dbReference type="Google" id="ProtNLM"/>
    </source>
</evidence>
<comment type="subcellular location">
    <subcellularLocation>
        <location evidence="1">Nucleus</location>
        <location evidence="1">Nucleolus</location>
    </subcellularLocation>
</comment>
<reference evidence="14" key="1">
    <citation type="submission" date="2022-11" db="EMBL/GenBank/DDBJ databases">
        <authorList>
            <person name="Petersen C."/>
        </authorList>
    </citation>
    <scope>NUCLEOTIDE SEQUENCE</scope>
    <source>
        <strain evidence="14">IBT 29864</strain>
    </source>
</reference>
<dbReference type="GO" id="GO:0070860">
    <property type="term" value="C:RNA polymerase I core factor complex"/>
    <property type="evidence" value="ECO:0007669"/>
    <property type="project" value="InterPro"/>
</dbReference>
<dbReference type="InterPro" id="IPR048540">
    <property type="entry name" value="Rrn7_cyclin_N"/>
</dbReference>
<evidence type="ECO:0000256" key="9">
    <source>
        <dbReference type="ARBA" id="ARBA00023242"/>
    </source>
</evidence>
<keyword evidence="15" id="KW-1185">Reference proteome</keyword>
<dbReference type="OrthoDB" id="428577at2759"/>
<dbReference type="EMBL" id="JAPZBS010000008">
    <property type="protein sequence ID" value="KAJ5364041.1"/>
    <property type="molecule type" value="Genomic_DNA"/>
</dbReference>
<feature type="region of interest" description="Disordered" evidence="10">
    <location>
        <begin position="128"/>
        <end position="147"/>
    </location>
</feature>
<dbReference type="InterPro" id="IPR033599">
    <property type="entry name" value="TAF1B/Rrn7"/>
</dbReference>
<reference evidence="14" key="2">
    <citation type="journal article" date="2023" name="IMA Fungus">
        <title>Comparative genomic study of the Penicillium genus elucidates a diverse pangenome and 15 lateral gene transfer events.</title>
        <authorList>
            <person name="Petersen C."/>
            <person name="Sorensen T."/>
            <person name="Nielsen M.R."/>
            <person name="Sondergaard T.E."/>
            <person name="Sorensen J.L."/>
            <person name="Fitzpatrick D.A."/>
            <person name="Frisvad J.C."/>
            <person name="Nielsen K.L."/>
        </authorList>
    </citation>
    <scope>NUCLEOTIDE SEQUENCE</scope>
    <source>
        <strain evidence="14">IBT 29864</strain>
    </source>
</reference>
<dbReference type="Pfam" id="PF20645">
    <property type="entry name" value="Rrn7_cyclin_C"/>
    <property type="match status" value="1"/>
</dbReference>
<gene>
    <name evidence="14" type="ORF">N7496_009754</name>
</gene>
<accession>A0A9W9RQ34</accession>
<dbReference type="PANTHER" id="PTHR31576">
    <property type="entry name" value="TATA BOX-BINDING PROTEIN-ASSOCIATED FACTOR RNA POLYMERASE I SUBUNIT B"/>
    <property type="match status" value="1"/>
</dbReference>
<comment type="caution">
    <text evidence="14">The sequence shown here is derived from an EMBL/GenBank/DDBJ whole genome shotgun (WGS) entry which is preliminary data.</text>
</comment>
<evidence type="ECO:0000256" key="1">
    <source>
        <dbReference type="ARBA" id="ARBA00004604"/>
    </source>
</evidence>
<keyword evidence="6" id="KW-0805">Transcription regulation</keyword>
<feature type="domain" description="RRN7-type" evidence="11">
    <location>
        <begin position="5"/>
        <end position="36"/>
    </location>
</feature>
<evidence type="ECO:0000256" key="7">
    <source>
        <dbReference type="ARBA" id="ARBA00023125"/>
    </source>
</evidence>
<proteinExistence type="inferred from homology"/>
<dbReference type="InterPro" id="IPR048538">
    <property type="entry name" value="Rrn7_cyclin_C"/>
</dbReference>
<sequence>MEYVTRGVCGQEGCRERRYYLDNGLWFCRRGHLQEGRQIEEDPDDFGTQGKKHRVKKEKEERSRKTYSGRRAHTLFLQAYQLILWKQCHALIHDHGFPEQFEAVLRDLWVLRLQDFTLRINATTDDEEDDERELFSSQPETDSSDDLGFKSRGGRYLEWPRLLDSVGLCYLAAVLMRLPVCVSDLHRLIIRQDIPYIRVAKSIPHEMRDKLPPEFIARLDVHQLPKLETLHRAFVDLILHYQHRFEITLPPLNSNLILYRHIKRLAIPIDIYETVKFLNGLVGFKYAFGSTKQKRTLDLPEVQLMALIVVATKLLFPFDDLERHPATTKEPASQAINWSLWARAQTHFNNRENANGGIGKEQVIQLTDEDVLNMAPNQLDEYMDWYESNWIDSFRLANPVADMFSTSRTTETPAPPQAVPPSTLTTAANTEEALKSLVHAVMQDLKANEVNPDPEEDDRRPGSWYWRYRWESQLPDTARPFYELAAQIAAVSLQTLIHAVTITEYRIAKTVEDKRRAEYFSQVMDLDMEGEADEDSADGMDEIDEQLTGLDREIIKLSSPPPPRTQRPTADTNENSQPLAPPGYKVAVHELK</sequence>
<keyword evidence="3" id="KW-0479">Metal-binding</keyword>
<feature type="compositionally biased region" description="Acidic residues" evidence="10">
    <location>
        <begin position="529"/>
        <end position="545"/>
    </location>
</feature>
<evidence type="ECO:0000256" key="2">
    <source>
        <dbReference type="ARBA" id="ARBA00006899"/>
    </source>
</evidence>
<dbReference type="GO" id="GO:0042790">
    <property type="term" value="P:nucleolar large rRNA transcription by RNA polymerase I"/>
    <property type="evidence" value="ECO:0007669"/>
    <property type="project" value="TreeGrafter"/>
</dbReference>
<evidence type="ECO:0000256" key="10">
    <source>
        <dbReference type="SAM" id="MobiDB-lite"/>
    </source>
</evidence>
<feature type="region of interest" description="Disordered" evidence="10">
    <location>
        <begin position="39"/>
        <end position="66"/>
    </location>
</feature>
<evidence type="ECO:0000256" key="8">
    <source>
        <dbReference type="ARBA" id="ARBA00023163"/>
    </source>
</evidence>
<evidence type="ECO:0000256" key="3">
    <source>
        <dbReference type="ARBA" id="ARBA00022723"/>
    </source>
</evidence>
<evidence type="ECO:0000259" key="13">
    <source>
        <dbReference type="Pfam" id="PF20645"/>
    </source>
</evidence>
<evidence type="ECO:0000259" key="11">
    <source>
        <dbReference type="Pfam" id="PF11781"/>
    </source>
</evidence>
<evidence type="ECO:0000313" key="15">
    <source>
        <dbReference type="Proteomes" id="UP001147782"/>
    </source>
</evidence>
<evidence type="ECO:0000256" key="6">
    <source>
        <dbReference type="ARBA" id="ARBA00023015"/>
    </source>
</evidence>